<dbReference type="Pfam" id="PF13578">
    <property type="entry name" value="Methyltransf_24"/>
    <property type="match status" value="1"/>
</dbReference>
<dbReference type="GO" id="GO:0008171">
    <property type="term" value="F:O-methyltransferase activity"/>
    <property type="evidence" value="ECO:0007669"/>
    <property type="project" value="TreeGrafter"/>
</dbReference>
<dbReference type="PANTHER" id="PTHR43836:SF2">
    <property type="entry name" value="CATECHOL O-METHYLTRANSFERASE 1-RELATED"/>
    <property type="match status" value="1"/>
</dbReference>
<dbReference type="InterPro" id="IPR029063">
    <property type="entry name" value="SAM-dependent_MTases_sf"/>
</dbReference>
<proteinExistence type="predicted"/>
<evidence type="ECO:0000313" key="2">
    <source>
        <dbReference type="Proteomes" id="UP000255269"/>
    </source>
</evidence>
<dbReference type="AlphaFoldDB" id="A0A377Q0U7"/>
<dbReference type="Proteomes" id="UP000255269">
    <property type="component" value="Unassembled WGS sequence"/>
</dbReference>
<gene>
    <name evidence="1" type="ORF">NCTC13156_01139</name>
</gene>
<dbReference type="SUPFAM" id="SSF53335">
    <property type="entry name" value="S-adenosyl-L-methionine-dependent methyltransferases"/>
    <property type="match status" value="1"/>
</dbReference>
<sequence>MEILKIIQTIEQKREMLKAESRLIKVLDFGAGNPSDKRSKKQMEMGVKVEIPLRDLAKIGVKKEKAECIYTVFSSLAPKTILELGTCCGFSSSYMSFFAPNSKIYTIEGSPNIAEIAKENHRFFGLSNVSVFVGRFDIVLPKLLEEISPIDFAFVDGHHDREATLSYFKQILPFMAKGGVILFDDIAWSEGMKEAWREIVDFGVHKKIREVGEEPWKMGVLWL</sequence>
<organism evidence="1 2">
    <name type="scientific">Helicobacter pullorum</name>
    <dbReference type="NCBI Taxonomy" id="35818"/>
    <lineage>
        <taxon>Bacteria</taxon>
        <taxon>Pseudomonadati</taxon>
        <taxon>Campylobacterota</taxon>
        <taxon>Epsilonproteobacteria</taxon>
        <taxon>Campylobacterales</taxon>
        <taxon>Helicobacteraceae</taxon>
        <taxon>Helicobacter</taxon>
    </lineage>
</organism>
<evidence type="ECO:0000313" key="1">
    <source>
        <dbReference type="EMBL" id="STQ88302.1"/>
    </source>
</evidence>
<dbReference type="GO" id="GO:0032259">
    <property type="term" value="P:methylation"/>
    <property type="evidence" value="ECO:0007669"/>
    <property type="project" value="UniProtKB-KW"/>
</dbReference>
<keyword evidence="1" id="KW-0489">Methyltransferase</keyword>
<dbReference type="PANTHER" id="PTHR43836">
    <property type="entry name" value="CATECHOL O-METHYLTRANSFERASE 1-RELATED"/>
    <property type="match status" value="1"/>
</dbReference>
<name>A0A377Q0U7_9HELI</name>
<dbReference type="RefSeq" id="WP_115057270.1">
    <property type="nucleotide sequence ID" value="NZ_UGJF01000001.1"/>
</dbReference>
<keyword evidence="1" id="KW-0808">Transferase</keyword>
<dbReference type="Gene3D" id="3.40.50.150">
    <property type="entry name" value="Vaccinia Virus protein VP39"/>
    <property type="match status" value="1"/>
</dbReference>
<protein>
    <submittedName>
        <fullName evidence="1">Caffeoyl-CoA O-methyltransferase</fullName>
    </submittedName>
</protein>
<accession>A0A377Q0U7</accession>
<reference evidence="1 2" key="1">
    <citation type="submission" date="2018-06" db="EMBL/GenBank/DDBJ databases">
        <authorList>
            <consortium name="Pathogen Informatics"/>
            <person name="Doyle S."/>
        </authorList>
    </citation>
    <scope>NUCLEOTIDE SEQUENCE [LARGE SCALE GENOMIC DNA]</scope>
    <source>
        <strain evidence="1 2">NCTC13156</strain>
    </source>
</reference>
<dbReference type="EMBL" id="UGJF01000001">
    <property type="protein sequence ID" value="STQ88302.1"/>
    <property type="molecule type" value="Genomic_DNA"/>
</dbReference>